<dbReference type="SMART" id="SM00219">
    <property type="entry name" value="TyrKc"/>
    <property type="match status" value="1"/>
</dbReference>
<dbReference type="GO" id="GO:0005524">
    <property type="term" value="F:ATP binding"/>
    <property type="evidence" value="ECO:0007669"/>
    <property type="project" value="UniProtKB-KW"/>
</dbReference>
<dbReference type="InterPro" id="IPR000719">
    <property type="entry name" value="Prot_kinase_dom"/>
</dbReference>
<accession>A0A4V4HEU0</accession>
<keyword evidence="8" id="KW-1185">Reference proteome</keyword>
<feature type="non-terminal residue" evidence="7">
    <location>
        <position position="142"/>
    </location>
</feature>
<dbReference type="OrthoDB" id="3248549at2759"/>
<evidence type="ECO:0000256" key="3">
    <source>
        <dbReference type="ARBA" id="ARBA00022777"/>
    </source>
</evidence>
<dbReference type="InterPro" id="IPR011009">
    <property type="entry name" value="Kinase-like_dom_sf"/>
</dbReference>
<dbReference type="InterPro" id="IPR051681">
    <property type="entry name" value="Ser/Thr_Kinases-Pseudokinases"/>
</dbReference>
<dbReference type="InterPro" id="IPR001245">
    <property type="entry name" value="Ser-Thr/Tyr_kinase_cat_dom"/>
</dbReference>
<evidence type="ECO:0000256" key="1">
    <source>
        <dbReference type="ARBA" id="ARBA00022679"/>
    </source>
</evidence>
<evidence type="ECO:0000259" key="6">
    <source>
        <dbReference type="PROSITE" id="PS50011"/>
    </source>
</evidence>
<feature type="domain" description="Protein kinase" evidence="6">
    <location>
        <begin position="1"/>
        <end position="142"/>
    </location>
</feature>
<dbReference type="EMBL" id="ML179287">
    <property type="protein sequence ID" value="THU92125.1"/>
    <property type="molecule type" value="Genomic_DNA"/>
</dbReference>
<evidence type="ECO:0000313" key="8">
    <source>
        <dbReference type="Proteomes" id="UP000297245"/>
    </source>
</evidence>
<dbReference type="AlphaFoldDB" id="A0A4V4HEU0"/>
<dbReference type="Proteomes" id="UP000297245">
    <property type="component" value="Unassembled WGS sequence"/>
</dbReference>
<name>A0A4V4HEU0_DENBC</name>
<proteinExistence type="predicted"/>
<dbReference type="PANTHER" id="PTHR44329">
    <property type="entry name" value="SERINE/THREONINE-PROTEIN KINASE TNNI3K-RELATED"/>
    <property type="match status" value="1"/>
</dbReference>
<dbReference type="Pfam" id="PF07714">
    <property type="entry name" value="PK_Tyr_Ser-Thr"/>
    <property type="match status" value="1"/>
</dbReference>
<feature type="non-terminal residue" evidence="7">
    <location>
        <position position="1"/>
    </location>
</feature>
<gene>
    <name evidence="7" type="ORF">K435DRAFT_587753</name>
</gene>
<dbReference type="PANTHER" id="PTHR44329:SF288">
    <property type="entry name" value="MITOGEN-ACTIVATED PROTEIN KINASE KINASE KINASE 20"/>
    <property type="match status" value="1"/>
</dbReference>
<dbReference type="Gene3D" id="1.10.510.10">
    <property type="entry name" value="Transferase(Phosphotransferase) domain 1"/>
    <property type="match status" value="1"/>
</dbReference>
<protein>
    <submittedName>
        <fullName evidence="7">Kinase-like protein</fullName>
    </submittedName>
</protein>
<dbReference type="PROSITE" id="PS50011">
    <property type="entry name" value="PROTEIN_KINASE_DOM"/>
    <property type="match status" value="1"/>
</dbReference>
<keyword evidence="4" id="KW-0067">ATP-binding</keyword>
<keyword evidence="3 7" id="KW-0418">Kinase</keyword>
<evidence type="ECO:0000256" key="5">
    <source>
        <dbReference type="SAM" id="MobiDB-lite"/>
    </source>
</evidence>
<dbReference type="SUPFAM" id="SSF56112">
    <property type="entry name" value="Protein kinase-like (PK-like)"/>
    <property type="match status" value="1"/>
</dbReference>
<keyword evidence="2" id="KW-0547">Nucleotide-binding</keyword>
<reference evidence="7 8" key="1">
    <citation type="journal article" date="2019" name="Nat. Ecol. Evol.">
        <title>Megaphylogeny resolves global patterns of mushroom evolution.</title>
        <authorList>
            <person name="Varga T."/>
            <person name="Krizsan K."/>
            <person name="Foldi C."/>
            <person name="Dima B."/>
            <person name="Sanchez-Garcia M."/>
            <person name="Sanchez-Ramirez S."/>
            <person name="Szollosi G.J."/>
            <person name="Szarkandi J.G."/>
            <person name="Papp V."/>
            <person name="Albert L."/>
            <person name="Andreopoulos W."/>
            <person name="Angelini C."/>
            <person name="Antonin V."/>
            <person name="Barry K.W."/>
            <person name="Bougher N.L."/>
            <person name="Buchanan P."/>
            <person name="Buyck B."/>
            <person name="Bense V."/>
            <person name="Catcheside P."/>
            <person name="Chovatia M."/>
            <person name="Cooper J."/>
            <person name="Damon W."/>
            <person name="Desjardin D."/>
            <person name="Finy P."/>
            <person name="Geml J."/>
            <person name="Haridas S."/>
            <person name="Hughes K."/>
            <person name="Justo A."/>
            <person name="Karasinski D."/>
            <person name="Kautmanova I."/>
            <person name="Kiss B."/>
            <person name="Kocsube S."/>
            <person name="Kotiranta H."/>
            <person name="LaButti K.M."/>
            <person name="Lechner B.E."/>
            <person name="Liimatainen K."/>
            <person name="Lipzen A."/>
            <person name="Lukacs Z."/>
            <person name="Mihaltcheva S."/>
            <person name="Morgado L.N."/>
            <person name="Niskanen T."/>
            <person name="Noordeloos M.E."/>
            <person name="Ohm R.A."/>
            <person name="Ortiz-Santana B."/>
            <person name="Ovrebo C."/>
            <person name="Racz N."/>
            <person name="Riley R."/>
            <person name="Savchenko A."/>
            <person name="Shiryaev A."/>
            <person name="Soop K."/>
            <person name="Spirin V."/>
            <person name="Szebenyi C."/>
            <person name="Tomsovsky M."/>
            <person name="Tulloss R.E."/>
            <person name="Uehling J."/>
            <person name="Grigoriev I.V."/>
            <person name="Vagvolgyi C."/>
            <person name="Papp T."/>
            <person name="Martin F.M."/>
            <person name="Miettinen O."/>
            <person name="Hibbett D.S."/>
            <person name="Nagy L.G."/>
        </authorList>
    </citation>
    <scope>NUCLEOTIDE SEQUENCE [LARGE SCALE GENOMIC DNA]</scope>
    <source>
        <strain evidence="7 8">CBS 962.96</strain>
    </source>
</reference>
<dbReference type="GO" id="GO:0004713">
    <property type="term" value="F:protein tyrosine kinase activity"/>
    <property type="evidence" value="ECO:0007669"/>
    <property type="project" value="InterPro"/>
</dbReference>
<keyword evidence="1" id="KW-0808">Transferase</keyword>
<evidence type="ECO:0000313" key="7">
    <source>
        <dbReference type="EMBL" id="THU92125.1"/>
    </source>
</evidence>
<evidence type="ECO:0000256" key="4">
    <source>
        <dbReference type="ARBA" id="ARBA00022840"/>
    </source>
</evidence>
<dbReference type="GO" id="GO:0004674">
    <property type="term" value="F:protein serine/threonine kinase activity"/>
    <property type="evidence" value="ECO:0007669"/>
    <property type="project" value="TreeGrafter"/>
</dbReference>
<evidence type="ECO:0000256" key="2">
    <source>
        <dbReference type="ARBA" id="ARBA00022741"/>
    </source>
</evidence>
<dbReference type="InterPro" id="IPR020635">
    <property type="entry name" value="Tyr_kinase_cat_dom"/>
</dbReference>
<feature type="region of interest" description="Disordered" evidence="5">
    <location>
        <begin position="42"/>
        <end position="61"/>
    </location>
</feature>
<sequence>NVLISDDLHCCLADFGLSVIETQTQSLDISNSAHNRGSTRWLAPELMNPPTDPASTEGGRSKKRDIYAFGCTVIEVLTGQPPFPECKMDIHVMMQVLRDNRPPRPQECPEDLWTLIQQCWSDRPTDRPRANELFKRLKSCRT</sequence>
<organism evidence="7 8">
    <name type="scientific">Dendrothele bispora (strain CBS 962.96)</name>
    <dbReference type="NCBI Taxonomy" id="1314807"/>
    <lineage>
        <taxon>Eukaryota</taxon>
        <taxon>Fungi</taxon>
        <taxon>Dikarya</taxon>
        <taxon>Basidiomycota</taxon>
        <taxon>Agaricomycotina</taxon>
        <taxon>Agaricomycetes</taxon>
        <taxon>Agaricomycetidae</taxon>
        <taxon>Agaricales</taxon>
        <taxon>Agaricales incertae sedis</taxon>
        <taxon>Dendrothele</taxon>
    </lineage>
</organism>